<dbReference type="PROSITE" id="PS00198">
    <property type="entry name" value="4FE4S_FER_1"/>
    <property type="match status" value="1"/>
</dbReference>
<keyword evidence="2" id="KW-0479">Metal-binding</keyword>
<organism evidence="6">
    <name type="scientific">marine sediment metagenome</name>
    <dbReference type="NCBI Taxonomy" id="412755"/>
    <lineage>
        <taxon>unclassified sequences</taxon>
        <taxon>metagenomes</taxon>
        <taxon>ecological metagenomes</taxon>
    </lineage>
</organism>
<evidence type="ECO:0000259" key="5">
    <source>
        <dbReference type="PROSITE" id="PS51379"/>
    </source>
</evidence>
<dbReference type="GO" id="GO:0046872">
    <property type="term" value="F:metal ion binding"/>
    <property type="evidence" value="ECO:0007669"/>
    <property type="project" value="UniProtKB-KW"/>
</dbReference>
<dbReference type="AlphaFoldDB" id="X0XCI5"/>
<feature type="domain" description="4Fe-4S ferredoxin-type" evidence="5">
    <location>
        <begin position="116"/>
        <end position="145"/>
    </location>
</feature>
<evidence type="ECO:0000313" key="6">
    <source>
        <dbReference type="EMBL" id="GAG34373.1"/>
    </source>
</evidence>
<evidence type="ECO:0000256" key="4">
    <source>
        <dbReference type="ARBA" id="ARBA00023014"/>
    </source>
</evidence>
<gene>
    <name evidence="6" type="ORF">S01H1_63289</name>
</gene>
<keyword evidence="3" id="KW-0408">Iron</keyword>
<dbReference type="InterPro" id="IPR050572">
    <property type="entry name" value="Fe-S_Ferredoxin"/>
</dbReference>
<comment type="caution">
    <text evidence="6">The sequence shown here is derived from an EMBL/GenBank/DDBJ whole genome shotgun (WGS) entry which is preliminary data.</text>
</comment>
<evidence type="ECO:0000256" key="1">
    <source>
        <dbReference type="ARBA" id="ARBA00022485"/>
    </source>
</evidence>
<dbReference type="PROSITE" id="PS51379">
    <property type="entry name" value="4FE4S_FER_2"/>
    <property type="match status" value="2"/>
</dbReference>
<evidence type="ECO:0000256" key="3">
    <source>
        <dbReference type="ARBA" id="ARBA00023004"/>
    </source>
</evidence>
<dbReference type="PANTHER" id="PTHR43687">
    <property type="entry name" value="ADENYLYLSULFATE REDUCTASE, BETA SUBUNIT"/>
    <property type="match status" value="1"/>
</dbReference>
<name>X0XCI5_9ZZZZ</name>
<reference evidence="6" key="1">
    <citation type="journal article" date="2014" name="Front. Microbiol.">
        <title>High frequency of phylogenetically diverse reductive dehalogenase-homologous genes in deep subseafloor sedimentary metagenomes.</title>
        <authorList>
            <person name="Kawai M."/>
            <person name="Futagami T."/>
            <person name="Toyoda A."/>
            <person name="Takaki Y."/>
            <person name="Nishi S."/>
            <person name="Hori S."/>
            <person name="Arai W."/>
            <person name="Tsubouchi T."/>
            <person name="Morono Y."/>
            <person name="Uchiyama I."/>
            <person name="Ito T."/>
            <person name="Fujiyama A."/>
            <person name="Inagaki F."/>
            <person name="Takami H."/>
        </authorList>
    </citation>
    <scope>NUCLEOTIDE SEQUENCE</scope>
    <source>
        <strain evidence="6">Expedition CK06-06</strain>
    </source>
</reference>
<dbReference type="InterPro" id="IPR017896">
    <property type="entry name" value="4Fe4S_Fe-S-bd"/>
</dbReference>
<dbReference type="PANTHER" id="PTHR43687:SF1">
    <property type="entry name" value="FERREDOXIN III"/>
    <property type="match status" value="1"/>
</dbReference>
<proteinExistence type="predicted"/>
<dbReference type="GO" id="GO:0051539">
    <property type="term" value="F:4 iron, 4 sulfur cluster binding"/>
    <property type="evidence" value="ECO:0007669"/>
    <property type="project" value="UniProtKB-KW"/>
</dbReference>
<dbReference type="EMBL" id="BARS01041634">
    <property type="protein sequence ID" value="GAG34373.1"/>
    <property type="molecule type" value="Genomic_DNA"/>
</dbReference>
<dbReference type="SUPFAM" id="SSF54862">
    <property type="entry name" value="4Fe-4S ferredoxins"/>
    <property type="match status" value="1"/>
</dbReference>
<sequence>MEVCTSLNRNAEWVIRRGYGREVSAEEALDIAAMTRDNLMVHVGDNVKNEVSYICHCCGCHCAQLRAINHNGIRNAVHTSNFLASVDEEKCKACGRCVKNCPVMAIDVKALSFGEAHAEIDEELCLGCGVCAIACKNKAMSMEPREKRVFTPENSMDRLIRAAVERGTIHHMLFDDPDSVTGRGIHLALGALLSLPPAKQ</sequence>
<dbReference type="InterPro" id="IPR017900">
    <property type="entry name" value="4Fe4S_Fe_S_CS"/>
</dbReference>
<keyword evidence="4" id="KW-0411">Iron-sulfur</keyword>
<dbReference type="Gene3D" id="3.30.70.20">
    <property type="match status" value="2"/>
</dbReference>
<dbReference type="Pfam" id="PF12838">
    <property type="entry name" value="Fer4_7"/>
    <property type="match status" value="1"/>
</dbReference>
<keyword evidence="1" id="KW-0004">4Fe-4S</keyword>
<accession>X0XCI5</accession>
<feature type="non-terminal residue" evidence="6">
    <location>
        <position position="200"/>
    </location>
</feature>
<evidence type="ECO:0000256" key="2">
    <source>
        <dbReference type="ARBA" id="ARBA00022723"/>
    </source>
</evidence>
<protein>
    <recommendedName>
        <fullName evidence="5">4Fe-4S ferredoxin-type domain-containing protein</fullName>
    </recommendedName>
</protein>
<feature type="domain" description="4Fe-4S ferredoxin-type" evidence="5">
    <location>
        <begin position="82"/>
        <end position="111"/>
    </location>
</feature>